<evidence type="ECO:0000256" key="5">
    <source>
        <dbReference type="ARBA" id="ARBA00022843"/>
    </source>
</evidence>
<dbReference type="Pfam" id="PF25414">
    <property type="entry name" value="zf-C2H2_Z280C_D"/>
    <property type="match status" value="1"/>
</dbReference>
<keyword evidence="1" id="KW-0479">Metal-binding</keyword>
<dbReference type="PANTHER" id="PTHR24388:SF45">
    <property type="entry name" value="POGO TRANSPOSABLE ELEMENT DERIVED WITH ZNF DOMAIN"/>
    <property type="match status" value="1"/>
</dbReference>
<evidence type="ECO:0000256" key="8">
    <source>
        <dbReference type="SAM" id="MobiDB-lite"/>
    </source>
</evidence>
<dbReference type="GO" id="GO:0000978">
    <property type="term" value="F:RNA polymerase II cis-regulatory region sequence-specific DNA binding"/>
    <property type="evidence" value="ECO:0007669"/>
    <property type="project" value="TreeGrafter"/>
</dbReference>
<organism evidence="10 11">
    <name type="scientific">Sphaeramia orbicularis</name>
    <name type="common">orbiculate cardinalfish</name>
    <dbReference type="NCBI Taxonomy" id="375764"/>
    <lineage>
        <taxon>Eukaryota</taxon>
        <taxon>Metazoa</taxon>
        <taxon>Chordata</taxon>
        <taxon>Craniata</taxon>
        <taxon>Vertebrata</taxon>
        <taxon>Euteleostomi</taxon>
        <taxon>Actinopterygii</taxon>
        <taxon>Neopterygii</taxon>
        <taxon>Teleostei</taxon>
        <taxon>Neoteleostei</taxon>
        <taxon>Acanthomorphata</taxon>
        <taxon>Gobiaria</taxon>
        <taxon>Kurtiformes</taxon>
        <taxon>Apogonoidei</taxon>
        <taxon>Apogonidae</taxon>
        <taxon>Apogoninae</taxon>
        <taxon>Sphaeramia</taxon>
    </lineage>
</organism>
<feature type="compositionally biased region" description="Polar residues" evidence="8">
    <location>
        <begin position="48"/>
        <end position="72"/>
    </location>
</feature>
<evidence type="ECO:0000313" key="11">
    <source>
        <dbReference type="Proteomes" id="UP000472271"/>
    </source>
</evidence>
<dbReference type="InterPro" id="IPR004875">
    <property type="entry name" value="DDE_SF_endonuclease_dom"/>
</dbReference>
<keyword evidence="4" id="KW-0862">Zinc</keyword>
<evidence type="ECO:0000259" key="9">
    <source>
        <dbReference type="PROSITE" id="PS00028"/>
    </source>
</evidence>
<dbReference type="GO" id="GO:0000981">
    <property type="term" value="F:DNA-binding transcription factor activity, RNA polymerase II-specific"/>
    <property type="evidence" value="ECO:0007669"/>
    <property type="project" value="TreeGrafter"/>
</dbReference>
<keyword evidence="5" id="KW-0832">Ubl conjugation</keyword>
<dbReference type="InterPro" id="IPR057618">
    <property type="entry name" value="Znf_POGZ/Z280C-D-like"/>
</dbReference>
<reference evidence="10" key="1">
    <citation type="submission" date="2019-06" db="EMBL/GenBank/DDBJ databases">
        <authorList>
            <consortium name="Wellcome Sanger Institute Data Sharing"/>
        </authorList>
    </citation>
    <scope>NUCLEOTIDE SEQUENCE [LARGE SCALE GENOMIC DNA]</scope>
</reference>
<dbReference type="Pfam" id="PF25429">
    <property type="entry name" value="zf-POGZ"/>
    <property type="match status" value="1"/>
</dbReference>
<feature type="region of interest" description="Disordered" evidence="8">
    <location>
        <begin position="815"/>
        <end position="853"/>
    </location>
</feature>
<evidence type="ECO:0000256" key="1">
    <source>
        <dbReference type="ARBA" id="ARBA00022723"/>
    </source>
</evidence>
<protein>
    <recommendedName>
        <fullName evidence="9">C2H2-type domain-containing protein</fullName>
    </recommendedName>
</protein>
<dbReference type="Ensembl" id="ENSSORT00005015858.1">
    <property type="protein sequence ID" value="ENSSORP00005015367.1"/>
    <property type="gene ID" value="ENSSORG00005007802.1"/>
</dbReference>
<keyword evidence="6" id="KW-0238">DNA-binding</keyword>
<dbReference type="InterPro" id="IPR059074">
    <property type="entry name" value="zf-C2H2_Z280C_D"/>
</dbReference>
<name>A0A672ZFY1_9TELE</name>
<dbReference type="PROSITE" id="PS00028">
    <property type="entry name" value="ZINC_FINGER_C2H2_1"/>
    <property type="match status" value="2"/>
</dbReference>
<evidence type="ECO:0000256" key="7">
    <source>
        <dbReference type="ARBA" id="ARBA00023242"/>
    </source>
</evidence>
<dbReference type="InterPro" id="IPR013087">
    <property type="entry name" value="Znf_C2H2_type"/>
</dbReference>
<dbReference type="PANTHER" id="PTHR24388">
    <property type="entry name" value="ZINC FINGER PROTEIN"/>
    <property type="match status" value="1"/>
</dbReference>
<keyword evidence="2" id="KW-0677">Repeat</keyword>
<dbReference type="SMART" id="SM00355">
    <property type="entry name" value="ZnF_C2H2"/>
    <property type="match status" value="8"/>
</dbReference>
<evidence type="ECO:0000256" key="6">
    <source>
        <dbReference type="ARBA" id="ARBA00023125"/>
    </source>
</evidence>
<dbReference type="InParanoid" id="A0A672ZFY1"/>
<feature type="domain" description="C2H2-type" evidence="9">
    <location>
        <begin position="142"/>
        <end position="163"/>
    </location>
</feature>
<proteinExistence type="predicted"/>
<dbReference type="Gene3D" id="3.30.160.60">
    <property type="entry name" value="Classic Zinc Finger"/>
    <property type="match status" value="1"/>
</dbReference>
<keyword evidence="3" id="KW-0863">Zinc-finger</keyword>
<dbReference type="AlphaFoldDB" id="A0A672ZFY1"/>
<evidence type="ECO:0000256" key="4">
    <source>
        <dbReference type="ARBA" id="ARBA00022833"/>
    </source>
</evidence>
<evidence type="ECO:0000256" key="3">
    <source>
        <dbReference type="ARBA" id="ARBA00022771"/>
    </source>
</evidence>
<keyword evidence="7" id="KW-0539">Nucleus</keyword>
<dbReference type="Proteomes" id="UP000472271">
    <property type="component" value="Chromosome 11"/>
</dbReference>
<reference evidence="10" key="3">
    <citation type="submission" date="2025-09" db="UniProtKB">
        <authorList>
            <consortium name="Ensembl"/>
        </authorList>
    </citation>
    <scope>IDENTIFICATION</scope>
</reference>
<dbReference type="Pfam" id="PF03184">
    <property type="entry name" value="DDE_1"/>
    <property type="match status" value="1"/>
</dbReference>
<accession>A0A672ZFY1</accession>
<dbReference type="InterPro" id="IPR050527">
    <property type="entry name" value="Snail/Krueppel_Znf"/>
</dbReference>
<evidence type="ECO:0000256" key="2">
    <source>
        <dbReference type="ARBA" id="ARBA00022737"/>
    </source>
</evidence>
<feature type="domain" description="C2H2-type" evidence="9">
    <location>
        <begin position="171"/>
        <end position="192"/>
    </location>
</feature>
<keyword evidence="11" id="KW-1185">Reference proteome</keyword>
<evidence type="ECO:0000313" key="10">
    <source>
        <dbReference type="Ensembl" id="ENSSORP00005015367.1"/>
    </source>
</evidence>
<sequence length="853" mass="97004">MDTVLKLNMSLFISDRYSPPLHLCLCQNKVISSVQKPRRPSDDFRPDQFTSPITTLTSTPVPQRAQSVSASESPQGKLVIMVEDFYYGSAPGHSTTKMNLVGRKFSGPYRCIHCPLTLMSHMKQHVDIMSKEEGGRDSSSYCPHCFRHFSSPLRLQSHMEAVHSLVFAAKCLICELEFGNEATFLMHMKNTHKPGEMPYICQVCEFRSSSYSDVWSHFEEAHADTKHLMCQYCLRVQCSSTYYQQHFIKHLKNQVFDCEKCRLQFLYVKERIEHKMLHHKTHIKPLQLRGLKPGTRVTVRTYSVVQQLDSEEQSKEAVAPCKVSTNLNLNKLNLKHIVPSVFLLFVTSLFVFCSEAVYPSCPSQLCIECMVMVQDFSSHFPSMVKCSLCRFITCCSTSYANHMIKLDHRLTCVSCSFSTTRGDVMANHLTEQPQHHCVMPTNRSKLCKHLCYSARLPPPPSPYVLSANQLSAVLFSLCNGLSQAARHFNMSPALIDAWTRQQEHQLADKIWKWKTSHVAKWVLTQREQQRGLSEETLLQTAKRALGEYSPLISQYQWAIDFMLRHDLSVQITNGKDRRRRQPKDLADLCRSIIITVSQQNQFLEKQDTTRSTRRCLPPRSFGCMDELAIYMDSDSLSSQNPEALRLTASAEETPMFDILLSALSDGTMLSPLLFYRGTPVDIPEGFPQNVLVKAQKDGFTDPDRLHTWINKVWCPHVTSPPHHECLLLLDVHRGHLTDEIRNSLKRAHTQAIFIPAGCCCRLQPLDVCVIPVLKEFLQVLTHLCLSFLSVCSLQQSGNEEVERLIKGLTEALIQPLEVSEGPPPPDPSALRQVFEGDSDPESFLGFEDTEADE</sequence>
<dbReference type="GO" id="GO:0008270">
    <property type="term" value="F:zinc ion binding"/>
    <property type="evidence" value="ECO:0007669"/>
    <property type="project" value="UniProtKB-KW"/>
</dbReference>
<feature type="region of interest" description="Disordered" evidence="8">
    <location>
        <begin position="36"/>
        <end position="72"/>
    </location>
</feature>
<reference evidence="10" key="2">
    <citation type="submission" date="2025-08" db="UniProtKB">
        <authorList>
            <consortium name="Ensembl"/>
        </authorList>
    </citation>
    <scope>IDENTIFICATION</scope>
</reference>